<name>A0AAD3DXI6_9CHLO</name>
<evidence type="ECO:0000256" key="5">
    <source>
        <dbReference type="ARBA" id="ARBA00023136"/>
    </source>
</evidence>
<keyword evidence="3" id="KW-0547">Nucleotide-binding</keyword>
<feature type="region of interest" description="Disordered" evidence="8">
    <location>
        <begin position="134"/>
        <end position="154"/>
    </location>
</feature>
<evidence type="ECO:0000256" key="4">
    <source>
        <dbReference type="ARBA" id="ARBA00022989"/>
    </source>
</evidence>
<dbReference type="Gene3D" id="3.30.70.1230">
    <property type="entry name" value="Nucleotide cyclase"/>
    <property type="match status" value="1"/>
</dbReference>
<keyword evidence="2" id="KW-0812">Transmembrane</keyword>
<dbReference type="GO" id="GO:0004016">
    <property type="term" value="F:adenylate cyclase activity"/>
    <property type="evidence" value="ECO:0007669"/>
    <property type="project" value="TreeGrafter"/>
</dbReference>
<keyword evidence="11" id="KW-1185">Reference proteome</keyword>
<evidence type="ECO:0000256" key="8">
    <source>
        <dbReference type="SAM" id="MobiDB-lite"/>
    </source>
</evidence>
<dbReference type="InterPro" id="IPR018297">
    <property type="entry name" value="A/G_cyclase_CS"/>
</dbReference>
<protein>
    <recommendedName>
        <fullName evidence="9">Guanylate cyclase domain-containing protein</fullName>
    </recommendedName>
</protein>
<dbReference type="PROSITE" id="PS00452">
    <property type="entry name" value="GUANYLATE_CYCLASE_1"/>
    <property type="match status" value="1"/>
</dbReference>
<feature type="domain" description="Guanylate cyclase" evidence="9">
    <location>
        <begin position="560"/>
        <end position="702"/>
    </location>
</feature>
<evidence type="ECO:0000256" key="3">
    <source>
        <dbReference type="ARBA" id="ARBA00022741"/>
    </source>
</evidence>
<evidence type="ECO:0000256" key="2">
    <source>
        <dbReference type="ARBA" id="ARBA00022692"/>
    </source>
</evidence>
<keyword evidence="4" id="KW-1133">Transmembrane helix</keyword>
<dbReference type="GO" id="GO:0001653">
    <property type="term" value="F:peptide receptor activity"/>
    <property type="evidence" value="ECO:0007669"/>
    <property type="project" value="TreeGrafter"/>
</dbReference>
<dbReference type="GO" id="GO:0005886">
    <property type="term" value="C:plasma membrane"/>
    <property type="evidence" value="ECO:0007669"/>
    <property type="project" value="TreeGrafter"/>
</dbReference>
<dbReference type="InterPro" id="IPR001054">
    <property type="entry name" value="A/G_cyclase"/>
</dbReference>
<feature type="region of interest" description="Disordered" evidence="8">
    <location>
        <begin position="80"/>
        <end position="108"/>
    </location>
</feature>
<dbReference type="SUPFAM" id="SSF55073">
    <property type="entry name" value="Nucleotide cyclase"/>
    <property type="match status" value="1"/>
</dbReference>
<dbReference type="PANTHER" id="PTHR11920:SF335">
    <property type="entry name" value="GUANYLATE CYCLASE"/>
    <property type="match status" value="1"/>
</dbReference>
<evidence type="ECO:0000256" key="7">
    <source>
        <dbReference type="RuleBase" id="RU000405"/>
    </source>
</evidence>
<accession>A0AAD3DXI6</accession>
<feature type="region of interest" description="Disordered" evidence="8">
    <location>
        <begin position="303"/>
        <end position="359"/>
    </location>
</feature>
<dbReference type="Proteomes" id="UP001054857">
    <property type="component" value="Unassembled WGS sequence"/>
</dbReference>
<keyword evidence="5" id="KW-0472">Membrane</keyword>
<evidence type="ECO:0000313" key="10">
    <source>
        <dbReference type="EMBL" id="GFR48443.1"/>
    </source>
</evidence>
<comment type="similarity">
    <text evidence="7">Belongs to the adenylyl cyclase class-4/guanylyl cyclase family.</text>
</comment>
<dbReference type="CDD" id="cd07302">
    <property type="entry name" value="CHD"/>
    <property type="match status" value="1"/>
</dbReference>
<dbReference type="PROSITE" id="PS50125">
    <property type="entry name" value="GUANYLATE_CYCLASE_2"/>
    <property type="match status" value="1"/>
</dbReference>
<feature type="compositionally biased region" description="Low complexity" evidence="8">
    <location>
        <begin position="806"/>
        <end position="816"/>
    </location>
</feature>
<organism evidence="10 11">
    <name type="scientific">Astrephomene gubernaculifera</name>
    <dbReference type="NCBI Taxonomy" id="47775"/>
    <lineage>
        <taxon>Eukaryota</taxon>
        <taxon>Viridiplantae</taxon>
        <taxon>Chlorophyta</taxon>
        <taxon>core chlorophytes</taxon>
        <taxon>Chlorophyceae</taxon>
        <taxon>CS clade</taxon>
        <taxon>Chlamydomonadales</taxon>
        <taxon>Astrephomenaceae</taxon>
        <taxon>Astrephomene</taxon>
    </lineage>
</organism>
<dbReference type="GO" id="GO:0007168">
    <property type="term" value="P:receptor guanylyl cyclase signaling pathway"/>
    <property type="evidence" value="ECO:0007669"/>
    <property type="project" value="TreeGrafter"/>
</dbReference>
<gene>
    <name evidence="10" type="ORF">Agub_g10343</name>
</gene>
<dbReference type="Pfam" id="PF00211">
    <property type="entry name" value="Guanylate_cyc"/>
    <property type="match status" value="1"/>
</dbReference>
<proteinExistence type="inferred from homology"/>
<dbReference type="InterPro" id="IPR029787">
    <property type="entry name" value="Nucleotide_cyclase"/>
</dbReference>
<feature type="compositionally biased region" description="Low complexity" evidence="8">
    <location>
        <begin position="1"/>
        <end position="14"/>
    </location>
</feature>
<feature type="region of interest" description="Disordered" evidence="8">
    <location>
        <begin position="1"/>
        <end position="29"/>
    </location>
</feature>
<evidence type="ECO:0000259" key="9">
    <source>
        <dbReference type="PROSITE" id="PS50125"/>
    </source>
</evidence>
<dbReference type="EMBL" id="BMAR01000023">
    <property type="protein sequence ID" value="GFR48443.1"/>
    <property type="molecule type" value="Genomic_DNA"/>
</dbReference>
<feature type="region of interest" description="Disordered" evidence="8">
    <location>
        <begin position="787"/>
        <end position="840"/>
    </location>
</feature>
<comment type="caution">
    <text evidence="10">The sequence shown here is derived from an EMBL/GenBank/DDBJ whole genome shotgun (WGS) entry which is preliminary data.</text>
</comment>
<feature type="compositionally biased region" description="Acidic residues" evidence="8">
    <location>
        <begin position="342"/>
        <end position="354"/>
    </location>
</feature>
<dbReference type="GO" id="GO:0000166">
    <property type="term" value="F:nucleotide binding"/>
    <property type="evidence" value="ECO:0007669"/>
    <property type="project" value="UniProtKB-KW"/>
</dbReference>
<keyword evidence="6 7" id="KW-0456">Lyase</keyword>
<dbReference type="FunFam" id="3.30.70.1230:FF:000057">
    <property type="entry name" value="Guanylate cyclase"/>
    <property type="match status" value="1"/>
</dbReference>
<dbReference type="GO" id="GO:0004383">
    <property type="term" value="F:guanylate cyclase activity"/>
    <property type="evidence" value="ECO:0007669"/>
    <property type="project" value="TreeGrafter"/>
</dbReference>
<reference evidence="10 11" key="1">
    <citation type="journal article" date="2021" name="Sci. Rep.">
        <title>Genome sequencing of the multicellular alga Astrephomene provides insights into convergent evolution of germ-soma differentiation.</title>
        <authorList>
            <person name="Yamashita S."/>
            <person name="Yamamoto K."/>
            <person name="Matsuzaki R."/>
            <person name="Suzuki S."/>
            <person name="Yamaguchi H."/>
            <person name="Hirooka S."/>
            <person name="Minakuchi Y."/>
            <person name="Miyagishima S."/>
            <person name="Kawachi M."/>
            <person name="Toyoda A."/>
            <person name="Nozaki H."/>
        </authorList>
    </citation>
    <scope>NUCLEOTIDE SEQUENCE [LARGE SCALE GENOMIC DNA]</scope>
    <source>
        <strain evidence="10 11">NIES-4017</strain>
    </source>
</reference>
<comment type="subcellular location">
    <subcellularLocation>
        <location evidence="1">Membrane</location>
    </subcellularLocation>
</comment>
<sequence length="983" mass="100611">MLPHPQQQQQQPQHLALSSSPDLLPGPTPVLELALRTPSASQPSQRRHGAVRGFLSTSHSALGGMVDTLDSMAGGCEAAAGGGGGGGGGGQEGEEAGEGAGRRRRRQAVETEVETLNTLDSLLLLSTEGLGPGAVSGPGTTYGSSPKFPESAASLQLGPQEWQPLDSSTSATCSGSTPTAAAATAAAAAAPPAQSLIHAATIAAVGAGTAATATAVGGPIAAAAAASAVSRSPTLGLTADVDRQQKLGGGGDTAPADAVAAAAAAAAVEEGDGVRDVPGSSCTQAGLDSVDLLACLRSKAGKEVGGEQGEGQQPQQERKQEQQQQEEEEGVWGGSKGKLDANEEEVREAMEDEACGGGGQKACNTANEVEEAAAAAAARAVVDASLQLARVLRLTPGASSAQEAARQQQQQQQQAASAALIRLREAIVARVSRGGECPQQQQQQQQQQQAAEAETEAEECWHEVWGTRTLDPVTGEDVLVLVQHDVTAKVIAERHLALVMETEHRLLEQLFPRHILQYITEDFVATAAAAAMAGGGGSDVAWRPAVRNCKALATWHPEVTLLFADIKGFTPMCKDVEPSAVMTMLNDLYSRYDGMLDTYGVFKVETIGDCYFVAGGLIDEDEDGMAAVRDGGRVDPLHAHKVFDFAKAMLEAARQVRLPTTGEPVEIRIGLHSGPVVSGVVGTRMPRFCLFGDTVNTTSRMESSGTPGAIHASEAAWQLLHNYADWSPTGGIDVKGKGLMQTYLHRPAPLALTALPLPLVPLPASSRDAPPSALVPPLPSSASAYATTFGSSVASEEPPPPPQPTTTPTELMPELPACCAPWKGSSEPHRRGQHSDANSSTTSCRIVSARTPCNSGILQGVVGIHAAGWGGCLDVPAAAAAVISLDAVARSVSLGVEAMSSSSNIAPEVAAAAAAGVAQRREAGPAPRAAVRQSFEGFPSGPRSGPEDRGGSLPPVMMPVGFLRTSAGAAAAAGGPTAPAAGP</sequence>
<dbReference type="InterPro" id="IPR050401">
    <property type="entry name" value="Cyclic_nucleotide_synthase"/>
</dbReference>
<dbReference type="PANTHER" id="PTHR11920">
    <property type="entry name" value="GUANYLYL CYCLASE"/>
    <property type="match status" value="1"/>
</dbReference>
<feature type="compositionally biased region" description="Gly residues" evidence="8">
    <location>
        <begin position="80"/>
        <end position="91"/>
    </location>
</feature>
<evidence type="ECO:0000313" key="11">
    <source>
        <dbReference type="Proteomes" id="UP001054857"/>
    </source>
</evidence>
<dbReference type="AlphaFoldDB" id="A0AAD3DXI6"/>
<evidence type="ECO:0000256" key="1">
    <source>
        <dbReference type="ARBA" id="ARBA00004370"/>
    </source>
</evidence>
<evidence type="ECO:0000256" key="6">
    <source>
        <dbReference type="ARBA" id="ARBA00023239"/>
    </source>
</evidence>
<dbReference type="GO" id="GO:0035556">
    <property type="term" value="P:intracellular signal transduction"/>
    <property type="evidence" value="ECO:0007669"/>
    <property type="project" value="InterPro"/>
</dbReference>
<feature type="region of interest" description="Disordered" evidence="8">
    <location>
        <begin position="923"/>
        <end position="959"/>
    </location>
</feature>
<dbReference type="SMART" id="SM00044">
    <property type="entry name" value="CYCc"/>
    <property type="match status" value="1"/>
</dbReference>